<proteinExistence type="predicted"/>
<dbReference type="Pfam" id="PF02872">
    <property type="entry name" value="5_nucleotid_C"/>
    <property type="match status" value="1"/>
</dbReference>
<dbReference type="PANTHER" id="PTHR11575">
    <property type="entry name" value="5'-NUCLEOTIDASE-RELATED"/>
    <property type="match status" value="1"/>
</dbReference>
<dbReference type="Gene3D" id="3.60.21.10">
    <property type="match status" value="1"/>
</dbReference>
<evidence type="ECO:0000256" key="1">
    <source>
        <dbReference type="ARBA" id="ARBA00022729"/>
    </source>
</evidence>
<dbReference type="Pfam" id="PF00149">
    <property type="entry name" value="Metallophos"/>
    <property type="match status" value="1"/>
</dbReference>
<dbReference type="SUPFAM" id="SSF55816">
    <property type="entry name" value="5'-nucleotidase (syn. UDP-sugar hydrolase), C-terminal domain"/>
    <property type="match status" value="1"/>
</dbReference>
<evidence type="ECO:0000313" key="4">
    <source>
        <dbReference type="EMBL" id="GAA5055574.1"/>
    </source>
</evidence>
<dbReference type="InterPro" id="IPR036907">
    <property type="entry name" value="5'-Nucleotdase_C_sf"/>
</dbReference>
<dbReference type="GO" id="GO:0009166">
    <property type="term" value="P:nucleotide catabolic process"/>
    <property type="evidence" value="ECO:0007669"/>
    <property type="project" value="InterPro"/>
</dbReference>
<dbReference type="InterPro" id="IPR004843">
    <property type="entry name" value="Calcineurin-like_PHP"/>
</dbReference>
<feature type="domain" description="5'-Nucleotidase C-terminal" evidence="3">
    <location>
        <begin position="252"/>
        <end position="394"/>
    </location>
</feature>
<evidence type="ECO:0000259" key="2">
    <source>
        <dbReference type="Pfam" id="PF00149"/>
    </source>
</evidence>
<dbReference type="SUPFAM" id="SSF56300">
    <property type="entry name" value="Metallo-dependent phosphatases"/>
    <property type="match status" value="1"/>
</dbReference>
<comment type="caution">
    <text evidence="4">The sequence shown here is derived from an EMBL/GenBank/DDBJ whole genome shotgun (WGS) entry which is preliminary data.</text>
</comment>
<dbReference type="AlphaFoldDB" id="A0AAV3UKI4"/>
<dbReference type="Proteomes" id="UP001501729">
    <property type="component" value="Unassembled WGS sequence"/>
</dbReference>
<dbReference type="InterPro" id="IPR008334">
    <property type="entry name" value="5'-Nucleotdase_C"/>
</dbReference>
<protein>
    <submittedName>
        <fullName evidence="4">5'-nucleotidase C-terminal domain-containing protein</fullName>
    </submittedName>
</protein>
<name>A0AAV3UKI4_9EURY</name>
<dbReference type="GO" id="GO:0016787">
    <property type="term" value="F:hydrolase activity"/>
    <property type="evidence" value="ECO:0007669"/>
    <property type="project" value="InterPro"/>
</dbReference>
<dbReference type="EMBL" id="BAABKX010000015">
    <property type="protein sequence ID" value="GAA5055574.1"/>
    <property type="molecule type" value="Genomic_DNA"/>
</dbReference>
<dbReference type="InterPro" id="IPR029052">
    <property type="entry name" value="Metallo-depent_PP-like"/>
</dbReference>
<dbReference type="GeneID" id="68614596"/>
<keyword evidence="5" id="KW-1185">Reference proteome</keyword>
<evidence type="ECO:0000313" key="5">
    <source>
        <dbReference type="Proteomes" id="UP001501729"/>
    </source>
</evidence>
<feature type="domain" description="Calcineurin-like phosphoesterase" evidence="2">
    <location>
        <begin position="4"/>
        <end position="189"/>
    </location>
</feature>
<organism evidence="4 5">
    <name type="scientific">Haladaptatus pallidirubidus</name>
    <dbReference type="NCBI Taxonomy" id="1008152"/>
    <lineage>
        <taxon>Archaea</taxon>
        <taxon>Methanobacteriati</taxon>
        <taxon>Methanobacteriota</taxon>
        <taxon>Stenosarchaea group</taxon>
        <taxon>Halobacteria</taxon>
        <taxon>Halobacteriales</taxon>
        <taxon>Haladaptataceae</taxon>
        <taxon>Haladaptatus</taxon>
    </lineage>
</organism>
<dbReference type="PRINTS" id="PR01607">
    <property type="entry name" value="APYRASEFAMLY"/>
</dbReference>
<keyword evidence="1" id="KW-0732">Signal</keyword>
<dbReference type="RefSeq" id="WP_345411684.1">
    <property type="nucleotide sequence ID" value="NZ_BAABKX010000015.1"/>
</dbReference>
<gene>
    <name evidence="4" type="ORF">GCM10025751_35410</name>
</gene>
<evidence type="ECO:0000259" key="3">
    <source>
        <dbReference type="Pfam" id="PF02872"/>
    </source>
</evidence>
<dbReference type="InterPro" id="IPR006179">
    <property type="entry name" value="5_nucleotidase/apyrase"/>
</dbReference>
<accession>A0AAV3UKI4</accession>
<reference evidence="4 5" key="1">
    <citation type="journal article" date="2019" name="Int. J. Syst. Evol. Microbiol.">
        <title>The Global Catalogue of Microorganisms (GCM) 10K type strain sequencing project: providing services to taxonomists for standard genome sequencing and annotation.</title>
        <authorList>
            <consortium name="The Broad Institute Genomics Platform"/>
            <consortium name="The Broad Institute Genome Sequencing Center for Infectious Disease"/>
            <person name="Wu L."/>
            <person name="Ma J."/>
        </authorList>
    </citation>
    <scope>NUCLEOTIDE SEQUENCE [LARGE SCALE GENOMIC DNA]</scope>
    <source>
        <strain evidence="4 5">JCM 17504</strain>
    </source>
</reference>
<dbReference type="Gene3D" id="3.90.780.10">
    <property type="entry name" value="5'-Nucleotidase, C-terminal domain"/>
    <property type="match status" value="1"/>
</dbReference>
<sequence>MPTLLHYSDVENAFDRPERAARLAAALQTPADAVVVGSGDVLAPGALANEHEGRHALPFFEAVRPAAETFGNHDFDFGTDGLQTIVEGSPQPWVSANVTLPDVDVPQSVVVERNDERIGVTGVTAPDAVGDWLDGVRSTDPVDAAQRMTDRLQRDCGLVVLLAHVGDETVTALARETAANVVCAGHVHSERVDHVDDTCIVRPGANGRVVNAVDLDTMEVASRHVPDWEPDTTVGDQIRTLREGTGLDDVVTHVETPIPRCRKTRYDGTSRVAGFVAAATRWAVDADVGVVDSGGVRDGPPLTGDVTVGEVRGLYPFEAPVTVLELDGSQLWALADSAIRPDEYPDNPVWAYFDGLTVDWSTDGLQEVTTQDGSLVADKQYTVATSAYVAGSGTFEGVANASTNDDGPLHPDALIAYAREEGIE</sequence>
<dbReference type="PANTHER" id="PTHR11575:SF24">
    <property type="entry name" value="5'-NUCLEOTIDASE"/>
    <property type="match status" value="1"/>
</dbReference>